<reference evidence="3" key="1">
    <citation type="submission" date="2023-07" db="EMBL/GenBank/DDBJ databases">
        <title>Genomic Encyclopedia of Type Strains, Phase IV (KMG-IV): sequencing the most valuable type-strain genomes for metagenomic binning, comparative biology and taxonomic classification.</title>
        <authorList>
            <person name="Goeker M."/>
        </authorList>
    </citation>
    <scope>NUCLEOTIDE SEQUENCE</scope>
    <source>
        <strain evidence="3">DSM 24202</strain>
    </source>
</reference>
<dbReference type="PANTHER" id="PTHR30093:SF2">
    <property type="entry name" value="TYPE II SECRETION SYSTEM PROTEIN H"/>
    <property type="match status" value="1"/>
</dbReference>
<feature type="domain" description="DUF1559" evidence="2">
    <location>
        <begin position="36"/>
        <end position="107"/>
    </location>
</feature>
<evidence type="ECO:0000259" key="2">
    <source>
        <dbReference type="Pfam" id="PF07596"/>
    </source>
</evidence>
<dbReference type="NCBIfam" id="TIGR02532">
    <property type="entry name" value="IV_pilin_GFxxxE"/>
    <property type="match status" value="1"/>
</dbReference>
<dbReference type="Pfam" id="PF07596">
    <property type="entry name" value="SBP_bac_10"/>
    <property type="match status" value="1"/>
</dbReference>
<dbReference type="PANTHER" id="PTHR30093">
    <property type="entry name" value="GENERAL SECRETION PATHWAY PROTEIN G"/>
    <property type="match status" value="1"/>
</dbReference>
<dbReference type="InterPro" id="IPR012902">
    <property type="entry name" value="N_methyl_site"/>
</dbReference>
<keyword evidence="4" id="KW-1185">Reference proteome</keyword>
<sequence length="227" mass="24995">MRSGGKTLVMFTLIELLVVIAIIAILAAMLLPALAKARDKARSITCTSQMKQIGLGWQMYNGDNSNMTMASSVDLAYWLSIGGYAPENGNANRWRVLIKDYIGDMKMLNCPTGKNNDKAENLNNQLITQYGYNSNVSNRVDSSFKEPAQTVSFADCRHWIATGTNDVAYACNAGMPGWYNYGTITFATPSYTRHGQKGSNLLFVDGHVEFWAAEGIRASYATLAAYR</sequence>
<proteinExistence type="predicted"/>
<accession>A0AAE3VJH0</accession>
<dbReference type="Pfam" id="PF07963">
    <property type="entry name" value="N_methyl"/>
    <property type="match status" value="1"/>
</dbReference>
<protein>
    <submittedName>
        <fullName evidence="3">Prepilin-type processing-associated H-X9-DG protein/prepilin-type N-terminal cleavage/methylation domain-containing protein</fullName>
    </submittedName>
</protein>
<evidence type="ECO:0000313" key="4">
    <source>
        <dbReference type="Proteomes" id="UP001238163"/>
    </source>
</evidence>
<dbReference type="GO" id="GO:0015627">
    <property type="term" value="C:type II protein secretion system complex"/>
    <property type="evidence" value="ECO:0007669"/>
    <property type="project" value="InterPro"/>
</dbReference>
<dbReference type="EMBL" id="JAUSVL010000001">
    <property type="protein sequence ID" value="MDQ0291737.1"/>
    <property type="molecule type" value="Genomic_DNA"/>
</dbReference>
<dbReference type="InterPro" id="IPR045584">
    <property type="entry name" value="Pilin-like"/>
</dbReference>
<dbReference type="RefSeq" id="WP_307264960.1">
    <property type="nucleotide sequence ID" value="NZ_JAUSVL010000001.1"/>
</dbReference>
<dbReference type="InterPro" id="IPR000983">
    <property type="entry name" value="Bac_GSPG_pilin"/>
</dbReference>
<comment type="caution">
    <text evidence="3">The sequence shown here is derived from an EMBL/GenBank/DDBJ whole genome shotgun (WGS) entry which is preliminary data.</text>
</comment>
<dbReference type="PRINTS" id="PR00813">
    <property type="entry name" value="BCTERIALGSPG"/>
</dbReference>
<evidence type="ECO:0000313" key="3">
    <source>
        <dbReference type="EMBL" id="MDQ0291737.1"/>
    </source>
</evidence>
<organism evidence="3 4">
    <name type="scientific">Oligosphaera ethanolica</name>
    <dbReference type="NCBI Taxonomy" id="760260"/>
    <lineage>
        <taxon>Bacteria</taxon>
        <taxon>Pseudomonadati</taxon>
        <taxon>Lentisphaerota</taxon>
        <taxon>Oligosphaeria</taxon>
        <taxon>Oligosphaerales</taxon>
        <taxon>Oligosphaeraceae</taxon>
        <taxon>Oligosphaera</taxon>
    </lineage>
</organism>
<gene>
    <name evidence="3" type="ORF">J3R75_003844</name>
</gene>
<dbReference type="GO" id="GO:0015628">
    <property type="term" value="P:protein secretion by the type II secretion system"/>
    <property type="evidence" value="ECO:0007669"/>
    <property type="project" value="InterPro"/>
</dbReference>
<dbReference type="AlphaFoldDB" id="A0AAE3VJH0"/>
<evidence type="ECO:0000256" key="1">
    <source>
        <dbReference type="ARBA" id="ARBA00022481"/>
    </source>
</evidence>
<dbReference type="InterPro" id="IPR011453">
    <property type="entry name" value="DUF1559"/>
</dbReference>
<dbReference type="Gene3D" id="3.30.700.10">
    <property type="entry name" value="Glycoprotein, Type 4 Pilin"/>
    <property type="match status" value="1"/>
</dbReference>
<dbReference type="SUPFAM" id="SSF54523">
    <property type="entry name" value="Pili subunits"/>
    <property type="match status" value="1"/>
</dbReference>
<keyword evidence="1" id="KW-0488">Methylation</keyword>
<name>A0AAE3VJH0_9BACT</name>
<dbReference type="Proteomes" id="UP001238163">
    <property type="component" value="Unassembled WGS sequence"/>
</dbReference>